<organism evidence="1 2">
    <name type="scientific">Habropoda laboriosa</name>
    <dbReference type="NCBI Taxonomy" id="597456"/>
    <lineage>
        <taxon>Eukaryota</taxon>
        <taxon>Metazoa</taxon>
        <taxon>Ecdysozoa</taxon>
        <taxon>Arthropoda</taxon>
        <taxon>Hexapoda</taxon>
        <taxon>Insecta</taxon>
        <taxon>Pterygota</taxon>
        <taxon>Neoptera</taxon>
        <taxon>Endopterygota</taxon>
        <taxon>Hymenoptera</taxon>
        <taxon>Apocrita</taxon>
        <taxon>Aculeata</taxon>
        <taxon>Apoidea</taxon>
        <taxon>Anthophila</taxon>
        <taxon>Apidae</taxon>
        <taxon>Habropoda</taxon>
    </lineage>
</organism>
<evidence type="ECO:0000313" key="1">
    <source>
        <dbReference type="EMBL" id="KOC63505.1"/>
    </source>
</evidence>
<name>A0A0L7QY10_9HYME</name>
<dbReference type="Proteomes" id="UP000053825">
    <property type="component" value="Unassembled WGS sequence"/>
</dbReference>
<dbReference type="EMBL" id="KQ414697">
    <property type="protein sequence ID" value="KOC63505.1"/>
    <property type="molecule type" value="Genomic_DNA"/>
</dbReference>
<protein>
    <submittedName>
        <fullName evidence="1">Uncharacterized protein</fullName>
    </submittedName>
</protein>
<proteinExistence type="predicted"/>
<reference evidence="1 2" key="1">
    <citation type="submission" date="2015-07" db="EMBL/GenBank/DDBJ databases">
        <title>The genome of Habropoda laboriosa.</title>
        <authorList>
            <person name="Pan H."/>
            <person name="Kapheim K."/>
        </authorList>
    </citation>
    <scope>NUCLEOTIDE SEQUENCE [LARGE SCALE GENOMIC DNA]</scope>
    <source>
        <strain evidence="1">0110345459</strain>
    </source>
</reference>
<keyword evidence="2" id="KW-1185">Reference proteome</keyword>
<dbReference type="AlphaFoldDB" id="A0A0L7QY10"/>
<gene>
    <name evidence="1" type="ORF">WH47_03150</name>
</gene>
<evidence type="ECO:0000313" key="2">
    <source>
        <dbReference type="Proteomes" id="UP000053825"/>
    </source>
</evidence>
<accession>A0A0L7QY10</accession>
<sequence length="67" mass="7681">MEATRDSKRTPRQFARMNDDQLTLVAGQMISVSRHFVAPKIAVRYTYIQARNNVNASKSKNIPNNKM</sequence>